<dbReference type="Proteomes" id="UP001360560">
    <property type="component" value="Unassembled WGS sequence"/>
</dbReference>
<dbReference type="EMBL" id="BTFZ01000010">
    <property type="protein sequence ID" value="GMM35655.1"/>
    <property type="molecule type" value="Genomic_DNA"/>
</dbReference>
<evidence type="ECO:0000313" key="2">
    <source>
        <dbReference type="Proteomes" id="UP001360560"/>
    </source>
</evidence>
<dbReference type="GeneID" id="90073634"/>
<comment type="caution">
    <text evidence="1">The sequence shown here is derived from an EMBL/GenBank/DDBJ whole genome shotgun (WGS) entry which is preliminary data.</text>
</comment>
<reference evidence="1 2" key="1">
    <citation type="journal article" date="2023" name="Elife">
        <title>Identification of key yeast species and microbe-microbe interactions impacting larval growth of Drosophila in the wild.</title>
        <authorList>
            <person name="Mure A."/>
            <person name="Sugiura Y."/>
            <person name="Maeda R."/>
            <person name="Honda K."/>
            <person name="Sakurai N."/>
            <person name="Takahashi Y."/>
            <person name="Watada M."/>
            <person name="Katoh T."/>
            <person name="Gotoh A."/>
            <person name="Gotoh Y."/>
            <person name="Taniguchi I."/>
            <person name="Nakamura K."/>
            <person name="Hayashi T."/>
            <person name="Katayama T."/>
            <person name="Uemura T."/>
            <person name="Hattori Y."/>
        </authorList>
    </citation>
    <scope>NUCLEOTIDE SEQUENCE [LARGE SCALE GENOMIC DNA]</scope>
    <source>
        <strain evidence="1 2">SC-9</strain>
    </source>
</reference>
<evidence type="ECO:0000313" key="1">
    <source>
        <dbReference type="EMBL" id="GMM35655.1"/>
    </source>
</evidence>
<dbReference type="AlphaFoldDB" id="A0AAV5QM82"/>
<keyword evidence="2" id="KW-1185">Reference proteome</keyword>
<name>A0AAV5QM82_9ASCO</name>
<organism evidence="1 2">
    <name type="scientific">Saccharomycopsis crataegensis</name>
    <dbReference type="NCBI Taxonomy" id="43959"/>
    <lineage>
        <taxon>Eukaryota</taxon>
        <taxon>Fungi</taxon>
        <taxon>Dikarya</taxon>
        <taxon>Ascomycota</taxon>
        <taxon>Saccharomycotina</taxon>
        <taxon>Saccharomycetes</taxon>
        <taxon>Saccharomycopsidaceae</taxon>
        <taxon>Saccharomycopsis</taxon>
    </lineage>
</organism>
<protein>
    <submittedName>
        <fullName evidence="1">Uncharacterized protein</fullName>
    </submittedName>
</protein>
<gene>
    <name evidence="1" type="ORF">DASC09_029800</name>
</gene>
<sequence length="142" mass="16295">MLRSIINTGVVSASRPVFRSRFSTFSLQSAKFQPTFAKKSKKSAIPIKDTIRSSDKTPVEIPTETKPGIFKRMYNGWCGISFKLRMYVCISTFVVAWLADYISQKVYENARIKQEAERLAKIEFERLQQGKIEQGEKQEESS</sequence>
<proteinExistence type="predicted"/>
<dbReference type="RefSeq" id="XP_064852655.1">
    <property type="nucleotide sequence ID" value="XM_064996583.1"/>
</dbReference>
<accession>A0AAV5QM82</accession>